<proteinExistence type="predicted"/>
<sequence>MSRGSYHNRHNGANTAPMPIVEPATARPRNWPARSSLAEASPHFFSHFYMDTFLGGDAGEAGIARDGGV</sequence>
<feature type="region of interest" description="Disordered" evidence="1">
    <location>
        <begin position="1"/>
        <end position="26"/>
    </location>
</feature>
<reference evidence="2" key="1">
    <citation type="submission" date="2018-06" db="EMBL/GenBank/DDBJ databases">
        <authorList>
            <person name="Zhirakovskaya E."/>
        </authorList>
    </citation>
    <scope>NUCLEOTIDE SEQUENCE</scope>
</reference>
<evidence type="ECO:0000256" key="1">
    <source>
        <dbReference type="SAM" id="MobiDB-lite"/>
    </source>
</evidence>
<gene>
    <name evidence="2" type="ORF">MNBD_ALPHA12-1055</name>
</gene>
<accession>A0A3B0TV64</accession>
<protein>
    <submittedName>
        <fullName evidence="2">Uncharacterized protein</fullName>
    </submittedName>
</protein>
<evidence type="ECO:0000313" key="2">
    <source>
        <dbReference type="EMBL" id="VAW20620.1"/>
    </source>
</evidence>
<dbReference type="EMBL" id="UOEO01000143">
    <property type="protein sequence ID" value="VAW20620.1"/>
    <property type="molecule type" value="Genomic_DNA"/>
</dbReference>
<dbReference type="AlphaFoldDB" id="A0A3B0TV64"/>
<feature type="compositionally biased region" description="Basic residues" evidence="1">
    <location>
        <begin position="1"/>
        <end position="10"/>
    </location>
</feature>
<name>A0A3B0TV64_9ZZZZ</name>
<organism evidence="2">
    <name type="scientific">hydrothermal vent metagenome</name>
    <dbReference type="NCBI Taxonomy" id="652676"/>
    <lineage>
        <taxon>unclassified sequences</taxon>
        <taxon>metagenomes</taxon>
        <taxon>ecological metagenomes</taxon>
    </lineage>
</organism>